<proteinExistence type="inferred from homology"/>
<dbReference type="InterPro" id="IPR036388">
    <property type="entry name" value="WH-like_DNA-bd_sf"/>
</dbReference>
<keyword evidence="2" id="KW-0805">Transcription regulation</keyword>
<reference evidence="6 7" key="1">
    <citation type="submission" date="2022-10" db="EMBL/GenBank/DDBJ databases">
        <title>Characterization of Pseudomonas capsici strains from pepper and tomato in Georgia.</title>
        <authorList>
            <person name="Zhao M."/>
            <person name="Dutta B."/>
        </authorList>
    </citation>
    <scope>NUCLEOTIDE SEQUENCE [LARGE SCALE GENOMIC DNA]</scope>
    <source>
        <strain evidence="6 7">Pc20-5</strain>
    </source>
</reference>
<comment type="caution">
    <text evidence="6">The sequence shown here is derived from an EMBL/GenBank/DDBJ whole genome shotgun (WGS) entry which is preliminary data.</text>
</comment>
<name>A0ABT3C2W9_9PSED</name>
<evidence type="ECO:0000256" key="4">
    <source>
        <dbReference type="ARBA" id="ARBA00023163"/>
    </source>
</evidence>
<accession>A0ABT3C2W9</accession>
<dbReference type="InterPro" id="IPR005119">
    <property type="entry name" value="LysR_subst-bd"/>
</dbReference>
<dbReference type="Gene3D" id="3.40.190.290">
    <property type="match status" value="1"/>
</dbReference>
<organism evidence="6 7">
    <name type="scientific">Pseudomonas capsici</name>
    <dbReference type="NCBI Taxonomy" id="2810614"/>
    <lineage>
        <taxon>Bacteria</taxon>
        <taxon>Pseudomonadati</taxon>
        <taxon>Pseudomonadota</taxon>
        <taxon>Gammaproteobacteria</taxon>
        <taxon>Pseudomonadales</taxon>
        <taxon>Pseudomonadaceae</taxon>
        <taxon>Pseudomonas</taxon>
    </lineage>
</organism>
<feature type="domain" description="HTH lysR-type" evidence="5">
    <location>
        <begin position="1"/>
        <end position="59"/>
    </location>
</feature>
<keyword evidence="4" id="KW-0804">Transcription</keyword>
<dbReference type="PROSITE" id="PS50931">
    <property type="entry name" value="HTH_LYSR"/>
    <property type="match status" value="1"/>
</dbReference>
<sequence length="302" mass="33519">MDRIQAMQVFVRVAEAGSFVHAAQTLSLPASTVTGSVKSLEKYLQVRLLNRTTRRVSLTPEGASYLTQCRQILELIEHTESSLTNSAQRPQGRLRVDMPGGIAHFIVMPNLKDFYRRYPDIYLMVGVNDRQVDLIQEGIDCVIRTGELTDSTLVARPLGRFRWVTCASEAYLKENGTPQTPQDLSHHRAIHYFSGSARRAGEMSFTSGSEKVTVPVNGVVAANETGLYIKMCLEGFGLAQLAENVVSEHLREGRLIEVLADWQPAPVPVTLLYPHQRFLSPAVRVFADWVAGLIRDSDAGIP</sequence>
<dbReference type="PANTHER" id="PTHR30537:SF72">
    <property type="entry name" value="LYSR FAMILY TRANSCRIPTIONAL REGULATOR"/>
    <property type="match status" value="1"/>
</dbReference>
<gene>
    <name evidence="6" type="ORF">OH718_22895</name>
</gene>
<dbReference type="GeneID" id="93562025"/>
<dbReference type="EMBL" id="JAOXML010000027">
    <property type="protein sequence ID" value="MCV4379449.1"/>
    <property type="molecule type" value="Genomic_DNA"/>
</dbReference>
<evidence type="ECO:0000256" key="2">
    <source>
        <dbReference type="ARBA" id="ARBA00023015"/>
    </source>
</evidence>
<dbReference type="PANTHER" id="PTHR30537">
    <property type="entry name" value="HTH-TYPE TRANSCRIPTIONAL REGULATOR"/>
    <property type="match status" value="1"/>
</dbReference>
<evidence type="ECO:0000256" key="3">
    <source>
        <dbReference type="ARBA" id="ARBA00023125"/>
    </source>
</evidence>
<dbReference type="InterPro" id="IPR000847">
    <property type="entry name" value="LysR_HTH_N"/>
</dbReference>
<protein>
    <submittedName>
        <fullName evidence="6">LysR family transcriptional regulator</fullName>
    </submittedName>
</protein>
<comment type="similarity">
    <text evidence="1">Belongs to the LysR transcriptional regulatory family.</text>
</comment>
<dbReference type="Pfam" id="PF00126">
    <property type="entry name" value="HTH_1"/>
    <property type="match status" value="1"/>
</dbReference>
<dbReference type="SUPFAM" id="SSF53850">
    <property type="entry name" value="Periplasmic binding protein-like II"/>
    <property type="match status" value="1"/>
</dbReference>
<keyword evidence="7" id="KW-1185">Reference proteome</keyword>
<dbReference type="Pfam" id="PF03466">
    <property type="entry name" value="LysR_substrate"/>
    <property type="match status" value="1"/>
</dbReference>
<evidence type="ECO:0000313" key="6">
    <source>
        <dbReference type="EMBL" id="MCV4379449.1"/>
    </source>
</evidence>
<dbReference type="SUPFAM" id="SSF46785">
    <property type="entry name" value="Winged helix' DNA-binding domain"/>
    <property type="match status" value="1"/>
</dbReference>
<evidence type="ECO:0000259" key="5">
    <source>
        <dbReference type="PROSITE" id="PS50931"/>
    </source>
</evidence>
<dbReference type="Gene3D" id="1.10.10.10">
    <property type="entry name" value="Winged helix-like DNA-binding domain superfamily/Winged helix DNA-binding domain"/>
    <property type="match status" value="1"/>
</dbReference>
<dbReference type="InterPro" id="IPR058163">
    <property type="entry name" value="LysR-type_TF_proteobact-type"/>
</dbReference>
<dbReference type="InterPro" id="IPR036390">
    <property type="entry name" value="WH_DNA-bd_sf"/>
</dbReference>
<evidence type="ECO:0000256" key="1">
    <source>
        <dbReference type="ARBA" id="ARBA00009437"/>
    </source>
</evidence>
<evidence type="ECO:0000313" key="7">
    <source>
        <dbReference type="Proteomes" id="UP001207294"/>
    </source>
</evidence>
<dbReference type="Proteomes" id="UP001207294">
    <property type="component" value="Unassembled WGS sequence"/>
</dbReference>
<keyword evidence="3" id="KW-0238">DNA-binding</keyword>
<dbReference type="RefSeq" id="WP_206401954.1">
    <property type="nucleotide sequence ID" value="NZ_JAFGZD010000008.1"/>
</dbReference>
<dbReference type="CDD" id="cd08472">
    <property type="entry name" value="PBP2_CrgA_like_3"/>
    <property type="match status" value="1"/>
</dbReference>